<reference evidence="2 3" key="1">
    <citation type="journal article" date="2016" name="Biochim. Biophys. Acta">
        <title>Characterization of red-shifted phycobilisomes isolated from the chlorophyll f-containing cyanobacterium Halomicronema hongdechloris.</title>
        <authorList>
            <person name="Li Y."/>
            <person name="Lin Y."/>
            <person name="Garvey C.J."/>
            <person name="Birch D."/>
            <person name="Corkery R.W."/>
            <person name="Loughlin P.C."/>
            <person name="Scheer H."/>
            <person name="Willows R.D."/>
            <person name="Chen M."/>
        </authorList>
    </citation>
    <scope>NUCLEOTIDE SEQUENCE [LARGE SCALE GENOMIC DNA]</scope>
    <source>
        <strain evidence="2 3">C2206</strain>
    </source>
</reference>
<evidence type="ECO:0000256" key="1">
    <source>
        <dbReference type="SAM" id="MobiDB-lite"/>
    </source>
</evidence>
<accession>A0A1Z3HFS6</accession>
<sequence length="94" mass="10615">MYGLQQSPLPEAPFMPPSAPEPHGLPPMLDPGLLKAARQIYRTYYEVHPEEMQRPIGVAISRKTRRGKLIFSERPVLLPSECFIPLSQIEPGLH</sequence>
<keyword evidence="3" id="KW-1185">Reference proteome</keyword>
<dbReference type="AlphaFoldDB" id="A0A1Z3HFS6"/>
<organism evidence="2 3">
    <name type="scientific">Halomicronema hongdechloris C2206</name>
    <dbReference type="NCBI Taxonomy" id="1641165"/>
    <lineage>
        <taxon>Bacteria</taxon>
        <taxon>Bacillati</taxon>
        <taxon>Cyanobacteriota</taxon>
        <taxon>Cyanophyceae</taxon>
        <taxon>Nodosilineales</taxon>
        <taxon>Nodosilineaceae</taxon>
        <taxon>Halomicronema</taxon>
    </lineage>
</organism>
<protein>
    <submittedName>
        <fullName evidence="2">Uncharacterized protein</fullName>
    </submittedName>
</protein>
<dbReference type="STRING" id="1641165.XM38_02785"/>
<evidence type="ECO:0000313" key="3">
    <source>
        <dbReference type="Proteomes" id="UP000191901"/>
    </source>
</evidence>
<feature type="compositionally biased region" description="Pro residues" evidence="1">
    <location>
        <begin position="10"/>
        <end position="29"/>
    </location>
</feature>
<dbReference type="Proteomes" id="UP000191901">
    <property type="component" value="Chromosome"/>
</dbReference>
<proteinExistence type="predicted"/>
<dbReference type="OrthoDB" id="531597at2"/>
<evidence type="ECO:0000313" key="2">
    <source>
        <dbReference type="EMBL" id="ASC69139.1"/>
    </source>
</evidence>
<gene>
    <name evidence="2" type="ORF">XM38_000650</name>
</gene>
<dbReference type="EMBL" id="CP021983">
    <property type="protein sequence ID" value="ASC69139.1"/>
    <property type="molecule type" value="Genomic_DNA"/>
</dbReference>
<feature type="region of interest" description="Disordered" evidence="1">
    <location>
        <begin position="1"/>
        <end position="29"/>
    </location>
</feature>
<dbReference type="KEGG" id="hhg:XM38_000650"/>
<name>A0A1Z3HFS6_9CYAN</name>